<comment type="subcellular location">
    <subcellularLocation>
        <location evidence="1">Membrane</location>
        <topology evidence="1">Multi-pass membrane protein</topology>
    </subcellularLocation>
</comment>
<dbReference type="Pfam" id="PF04479">
    <property type="entry name" value="RTA1"/>
    <property type="match status" value="1"/>
</dbReference>
<feature type="transmembrane region" description="Helical" evidence="5">
    <location>
        <begin position="38"/>
        <end position="62"/>
    </location>
</feature>
<dbReference type="EMBL" id="ML178833">
    <property type="protein sequence ID" value="TFK99440.1"/>
    <property type="molecule type" value="Genomic_DNA"/>
</dbReference>
<keyword evidence="3 5" id="KW-1133">Transmembrane helix</keyword>
<evidence type="ECO:0000256" key="3">
    <source>
        <dbReference type="ARBA" id="ARBA00022989"/>
    </source>
</evidence>
<feature type="transmembrane region" description="Helical" evidence="5">
    <location>
        <begin position="117"/>
        <end position="136"/>
    </location>
</feature>
<name>A0A5C3QG28_9AGAR</name>
<evidence type="ECO:0000256" key="5">
    <source>
        <dbReference type="SAM" id="Phobius"/>
    </source>
</evidence>
<accession>A0A5C3QG28</accession>
<organism evidence="6 7">
    <name type="scientific">Pterulicium gracile</name>
    <dbReference type="NCBI Taxonomy" id="1884261"/>
    <lineage>
        <taxon>Eukaryota</taxon>
        <taxon>Fungi</taxon>
        <taxon>Dikarya</taxon>
        <taxon>Basidiomycota</taxon>
        <taxon>Agaricomycotina</taxon>
        <taxon>Agaricomycetes</taxon>
        <taxon>Agaricomycetidae</taxon>
        <taxon>Agaricales</taxon>
        <taxon>Pleurotineae</taxon>
        <taxon>Pterulaceae</taxon>
        <taxon>Pterulicium</taxon>
    </lineage>
</organism>
<dbReference type="OrthoDB" id="3358017at2759"/>
<dbReference type="STRING" id="1884261.A0A5C3QG28"/>
<dbReference type="AlphaFoldDB" id="A0A5C3QG28"/>
<evidence type="ECO:0008006" key="8">
    <source>
        <dbReference type="Google" id="ProtNLM"/>
    </source>
</evidence>
<dbReference type="PANTHER" id="PTHR31465">
    <property type="entry name" value="PROTEIN RTA1-RELATED"/>
    <property type="match status" value="1"/>
</dbReference>
<dbReference type="Proteomes" id="UP000305067">
    <property type="component" value="Unassembled WGS sequence"/>
</dbReference>
<keyword evidence="4 5" id="KW-0472">Membrane</keyword>
<keyword evidence="2 5" id="KW-0812">Transmembrane</keyword>
<evidence type="ECO:0000313" key="6">
    <source>
        <dbReference type="EMBL" id="TFK99440.1"/>
    </source>
</evidence>
<proteinExistence type="predicted"/>
<dbReference type="InterPro" id="IPR007568">
    <property type="entry name" value="RTA1"/>
</dbReference>
<sequence>MADSDITLTERVYLLFMQTFEVRSWWSLCLPIGAFYSLMLYILTQLVIICSPAAFLAFNYILYGRLLADNVRPEYSMMRPAIVSKVFIISDVSTFFLQVSGGGMTATEKMASAGKSLMVFGLCAQLLSYVVFWVMFTVLHVRAHKAAEWAVPSDHFLITSEASGIFYAVDVVALFLRVSIYCFYLPASYISQTIEKREAWNPPSEQNLPLQNHSYPPYAFDSSTANLRADPYHTHKQV</sequence>
<dbReference type="GO" id="GO:0016020">
    <property type="term" value="C:membrane"/>
    <property type="evidence" value="ECO:0007669"/>
    <property type="project" value="UniProtKB-SubCell"/>
</dbReference>
<reference evidence="6 7" key="1">
    <citation type="journal article" date="2019" name="Nat. Ecol. Evol.">
        <title>Megaphylogeny resolves global patterns of mushroom evolution.</title>
        <authorList>
            <person name="Varga T."/>
            <person name="Krizsan K."/>
            <person name="Foldi C."/>
            <person name="Dima B."/>
            <person name="Sanchez-Garcia M."/>
            <person name="Sanchez-Ramirez S."/>
            <person name="Szollosi G.J."/>
            <person name="Szarkandi J.G."/>
            <person name="Papp V."/>
            <person name="Albert L."/>
            <person name="Andreopoulos W."/>
            <person name="Angelini C."/>
            <person name="Antonin V."/>
            <person name="Barry K.W."/>
            <person name="Bougher N.L."/>
            <person name="Buchanan P."/>
            <person name="Buyck B."/>
            <person name="Bense V."/>
            <person name="Catcheside P."/>
            <person name="Chovatia M."/>
            <person name="Cooper J."/>
            <person name="Damon W."/>
            <person name="Desjardin D."/>
            <person name="Finy P."/>
            <person name="Geml J."/>
            <person name="Haridas S."/>
            <person name="Hughes K."/>
            <person name="Justo A."/>
            <person name="Karasinski D."/>
            <person name="Kautmanova I."/>
            <person name="Kiss B."/>
            <person name="Kocsube S."/>
            <person name="Kotiranta H."/>
            <person name="LaButti K.M."/>
            <person name="Lechner B.E."/>
            <person name="Liimatainen K."/>
            <person name="Lipzen A."/>
            <person name="Lukacs Z."/>
            <person name="Mihaltcheva S."/>
            <person name="Morgado L.N."/>
            <person name="Niskanen T."/>
            <person name="Noordeloos M.E."/>
            <person name="Ohm R.A."/>
            <person name="Ortiz-Santana B."/>
            <person name="Ovrebo C."/>
            <person name="Racz N."/>
            <person name="Riley R."/>
            <person name="Savchenko A."/>
            <person name="Shiryaev A."/>
            <person name="Soop K."/>
            <person name="Spirin V."/>
            <person name="Szebenyi C."/>
            <person name="Tomsovsky M."/>
            <person name="Tulloss R.E."/>
            <person name="Uehling J."/>
            <person name="Grigoriev I.V."/>
            <person name="Vagvolgyi C."/>
            <person name="Papp T."/>
            <person name="Martin F.M."/>
            <person name="Miettinen O."/>
            <person name="Hibbett D.S."/>
            <person name="Nagy L.G."/>
        </authorList>
    </citation>
    <scope>NUCLEOTIDE SEQUENCE [LARGE SCALE GENOMIC DNA]</scope>
    <source>
        <strain evidence="6 7">CBS 309.79</strain>
    </source>
</reference>
<evidence type="ECO:0000256" key="2">
    <source>
        <dbReference type="ARBA" id="ARBA00022692"/>
    </source>
</evidence>
<gene>
    <name evidence="6" type="ORF">BDV98DRAFT_584113</name>
</gene>
<evidence type="ECO:0000256" key="1">
    <source>
        <dbReference type="ARBA" id="ARBA00004141"/>
    </source>
</evidence>
<evidence type="ECO:0000256" key="4">
    <source>
        <dbReference type="ARBA" id="ARBA00023136"/>
    </source>
</evidence>
<evidence type="ECO:0000313" key="7">
    <source>
        <dbReference type="Proteomes" id="UP000305067"/>
    </source>
</evidence>
<dbReference type="PANTHER" id="PTHR31465:SF1">
    <property type="entry name" value="PROTEIN RTA1-RELATED"/>
    <property type="match status" value="1"/>
</dbReference>
<feature type="transmembrane region" description="Helical" evidence="5">
    <location>
        <begin position="165"/>
        <end position="187"/>
    </location>
</feature>
<protein>
    <recommendedName>
        <fullName evidence="8">RTA1 like protein-domain-containing protein</fullName>
    </recommendedName>
</protein>
<keyword evidence="7" id="KW-1185">Reference proteome</keyword>